<feature type="compositionally biased region" description="Basic and acidic residues" evidence="1">
    <location>
        <begin position="110"/>
        <end position="121"/>
    </location>
</feature>
<dbReference type="RefSeq" id="WP_126127672.1">
    <property type="nucleotide sequence ID" value="NZ_CP034464.1"/>
</dbReference>
<feature type="chain" id="PRO_5018576652" evidence="2">
    <location>
        <begin position="20"/>
        <end position="129"/>
    </location>
</feature>
<organism evidence="3 4">
    <name type="scientific">Undibacterium parvum</name>
    <dbReference type="NCBI Taxonomy" id="401471"/>
    <lineage>
        <taxon>Bacteria</taxon>
        <taxon>Pseudomonadati</taxon>
        <taxon>Pseudomonadota</taxon>
        <taxon>Betaproteobacteria</taxon>
        <taxon>Burkholderiales</taxon>
        <taxon>Oxalobacteraceae</taxon>
        <taxon>Undibacterium</taxon>
    </lineage>
</organism>
<gene>
    <name evidence="3" type="ORF">EJN92_09935</name>
</gene>
<evidence type="ECO:0000256" key="2">
    <source>
        <dbReference type="SAM" id="SignalP"/>
    </source>
</evidence>
<name>A0A3Q9BQL0_9BURK</name>
<proteinExistence type="predicted"/>
<dbReference type="Proteomes" id="UP000275663">
    <property type="component" value="Chromosome"/>
</dbReference>
<dbReference type="AlphaFoldDB" id="A0A3Q9BQL0"/>
<feature type="signal peptide" evidence="2">
    <location>
        <begin position="1"/>
        <end position="19"/>
    </location>
</feature>
<dbReference type="OrthoDB" id="8527508at2"/>
<reference evidence="3 4" key="1">
    <citation type="journal article" date="2011" name="Int. J. Syst. Evol. Microbiol.">
        <title>Description of Undibacterium oligocarboniphilum sp. nov., isolated from purified water, and Undibacterium pigrum strain CCUG 49012 as the type strain of Undibacterium parvum sp. nov., and emended descriptions of the genus Undibacterium and the species Undibacterium pigrum.</title>
        <authorList>
            <person name="Eder W."/>
            <person name="Wanner G."/>
            <person name="Ludwig W."/>
            <person name="Busse H.J."/>
            <person name="Ziemke-Kageler F."/>
            <person name="Lang E."/>
        </authorList>
    </citation>
    <scope>NUCLEOTIDE SEQUENCE [LARGE SCALE GENOMIC DNA]</scope>
    <source>
        <strain evidence="3 4">DSM 23061</strain>
    </source>
</reference>
<dbReference type="PROSITE" id="PS51257">
    <property type="entry name" value="PROKAR_LIPOPROTEIN"/>
    <property type="match status" value="1"/>
</dbReference>
<protein>
    <submittedName>
        <fullName evidence="3">Uncharacterized protein</fullName>
    </submittedName>
</protein>
<sequence>MLLRSALLFPLFSLCMLSACDRLGLADPAKDAAAKEADARATGSACRHAGRGVEDCYTQNPDASRAAVFAGWKEMNDYMRENKIEEVKPDTSAAAAKAAAEEASSAAAKASEEASASEKSKSSKKSAKP</sequence>
<dbReference type="KEGG" id="upv:EJN92_09935"/>
<evidence type="ECO:0000313" key="3">
    <source>
        <dbReference type="EMBL" id="AZP12290.1"/>
    </source>
</evidence>
<feature type="compositionally biased region" description="Low complexity" evidence="1">
    <location>
        <begin position="92"/>
        <end position="109"/>
    </location>
</feature>
<dbReference type="EMBL" id="CP034464">
    <property type="protein sequence ID" value="AZP12290.1"/>
    <property type="molecule type" value="Genomic_DNA"/>
</dbReference>
<accession>A0A3Q9BQL0</accession>
<feature type="region of interest" description="Disordered" evidence="1">
    <location>
        <begin position="88"/>
        <end position="129"/>
    </location>
</feature>
<evidence type="ECO:0000313" key="4">
    <source>
        <dbReference type="Proteomes" id="UP000275663"/>
    </source>
</evidence>
<keyword evidence="4" id="KW-1185">Reference proteome</keyword>
<keyword evidence="2" id="KW-0732">Signal</keyword>
<evidence type="ECO:0000256" key="1">
    <source>
        <dbReference type="SAM" id="MobiDB-lite"/>
    </source>
</evidence>